<gene>
    <name evidence="5" type="ordered locus">SpiGrapes_1577</name>
</gene>
<evidence type="ECO:0000313" key="6">
    <source>
        <dbReference type="Proteomes" id="UP000005632"/>
    </source>
</evidence>
<dbReference type="InterPro" id="IPR045304">
    <property type="entry name" value="LbH_SAT"/>
</dbReference>
<dbReference type="InterPro" id="IPR011004">
    <property type="entry name" value="Trimer_LpxA-like_sf"/>
</dbReference>
<dbReference type="EMBL" id="CP003155">
    <property type="protein sequence ID" value="AEV29384.1"/>
    <property type="molecule type" value="Genomic_DNA"/>
</dbReference>
<accession>G8QW86</accession>
<name>G8QW86_SPHPG</name>
<dbReference type="OrthoDB" id="9782926at2"/>
<dbReference type="eggNOG" id="COG1045">
    <property type="taxonomic scope" value="Bacteria"/>
</dbReference>
<evidence type="ECO:0000256" key="4">
    <source>
        <dbReference type="ARBA" id="ARBA00023315"/>
    </source>
</evidence>
<dbReference type="KEGG" id="sgp:SpiGrapes_1577"/>
<evidence type="ECO:0008006" key="7">
    <source>
        <dbReference type="Google" id="ProtNLM"/>
    </source>
</evidence>
<comment type="similarity">
    <text evidence="1">Belongs to the transferase hexapeptide repeat family.</text>
</comment>
<protein>
    <recommendedName>
        <fullName evidence="7">Serine acetyltransferase</fullName>
    </recommendedName>
</protein>
<dbReference type="Pfam" id="PF00132">
    <property type="entry name" value="Hexapep"/>
    <property type="match status" value="1"/>
</dbReference>
<evidence type="ECO:0000256" key="3">
    <source>
        <dbReference type="ARBA" id="ARBA00022737"/>
    </source>
</evidence>
<organism evidence="5 6">
    <name type="scientific">Sphaerochaeta pleomorpha (strain ATCC BAA-1885 / DSM 22778 / Grapes)</name>
    <dbReference type="NCBI Taxonomy" id="158190"/>
    <lineage>
        <taxon>Bacteria</taxon>
        <taxon>Pseudomonadati</taxon>
        <taxon>Spirochaetota</taxon>
        <taxon>Spirochaetia</taxon>
        <taxon>Spirochaetales</taxon>
        <taxon>Sphaerochaetaceae</taxon>
        <taxon>Sphaerochaeta</taxon>
    </lineage>
</organism>
<dbReference type="GO" id="GO:0016746">
    <property type="term" value="F:acyltransferase activity"/>
    <property type="evidence" value="ECO:0007669"/>
    <property type="project" value="UniProtKB-KW"/>
</dbReference>
<sequence length="183" mass="20702">MDLFADDYFRKTGKQWKNTFGIKAFFLPVDLKFLYHFRKSQIKKRTYSYHWILQTRIRRKLGLDIFPEMEIGGGLYLGHPWGITINPEAKMGRNINIHKGVTIGKENRGARKGAPLIRDSVWIGTNATIVGNVEIGTDVMIAANAFVNCSVPDHSVVMGNPCIIIPKENATLGYINLVRQIPD</sequence>
<dbReference type="Proteomes" id="UP000005632">
    <property type="component" value="Chromosome"/>
</dbReference>
<dbReference type="PROSITE" id="PS00101">
    <property type="entry name" value="HEXAPEP_TRANSFERASES"/>
    <property type="match status" value="1"/>
</dbReference>
<keyword evidence="4" id="KW-0012">Acyltransferase</keyword>
<dbReference type="Gene3D" id="2.160.10.10">
    <property type="entry name" value="Hexapeptide repeat proteins"/>
    <property type="match status" value="1"/>
</dbReference>
<evidence type="ECO:0000256" key="1">
    <source>
        <dbReference type="ARBA" id="ARBA00007274"/>
    </source>
</evidence>
<evidence type="ECO:0000256" key="2">
    <source>
        <dbReference type="ARBA" id="ARBA00022679"/>
    </source>
</evidence>
<dbReference type="CDD" id="cd03354">
    <property type="entry name" value="LbH_SAT"/>
    <property type="match status" value="1"/>
</dbReference>
<dbReference type="InterPro" id="IPR018357">
    <property type="entry name" value="Hexapep_transf_CS"/>
</dbReference>
<keyword evidence="3" id="KW-0677">Repeat</keyword>
<evidence type="ECO:0000313" key="5">
    <source>
        <dbReference type="EMBL" id="AEV29384.1"/>
    </source>
</evidence>
<dbReference type="AlphaFoldDB" id="G8QW86"/>
<dbReference type="SUPFAM" id="SSF51161">
    <property type="entry name" value="Trimeric LpxA-like enzymes"/>
    <property type="match status" value="1"/>
</dbReference>
<dbReference type="STRING" id="158190.SpiGrapes_1577"/>
<proteinExistence type="inferred from homology"/>
<dbReference type="HOGENOM" id="CLU_051638_10_2_12"/>
<keyword evidence="2" id="KW-0808">Transferase</keyword>
<keyword evidence="6" id="KW-1185">Reference proteome</keyword>
<reference evidence="5 6" key="1">
    <citation type="submission" date="2011-11" db="EMBL/GenBank/DDBJ databases">
        <title>Complete sequence of Spirochaeta sp. grapes.</title>
        <authorList>
            <consortium name="US DOE Joint Genome Institute"/>
            <person name="Lucas S."/>
            <person name="Han J."/>
            <person name="Lapidus A."/>
            <person name="Cheng J.-F."/>
            <person name="Goodwin L."/>
            <person name="Pitluck S."/>
            <person name="Peters L."/>
            <person name="Ovchinnikova G."/>
            <person name="Munk A.C."/>
            <person name="Detter J.C."/>
            <person name="Han C."/>
            <person name="Tapia R."/>
            <person name="Land M."/>
            <person name="Hauser L."/>
            <person name="Kyrpides N."/>
            <person name="Ivanova N."/>
            <person name="Pagani I."/>
            <person name="Ritalahtilisa K."/>
            <person name="Loeffler F."/>
            <person name="Woyke T."/>
        </authorList>
    </citation>
    <scope>NUCLEOTIDE SEQUENCE [LARGE SCALE GENOMIC DNA]</scope>
    <source>
        <strain evidence="6">ATCC BAA-1885 / DSM 22778 / Grapes</strain>
    </source>
</reference>
<dbReference type="PANTHER" id="PTHR42811">
    <property type="entry name" value="SERINE ACETYLTRANSFERASE"/>
    <property type="match status" value="1"/>
</dbReference>
<dbReference type="InterPro" id="IPR001451">
    <property type="entry name" value="Hexapep"/>
</dbReference>